<dbReference type="PANTHER" id="PTHR43774">
    <property type="entry name" value="PEPTIDE METHIONINE SULFOXIDE REDUCTASE"/>
    <property type="match status" value="1"/>
</dbReference>
<dbReference type="InterPro" id="IPR002569">
    <property type="entry name" value="Met_Sox_Rdtase_MsrA_dom"/>
</dbReference>
<comment type="catalytic activity">
    <reaction evidence="2">
        <text>L-methionyl-[protein] + [thioredoxin]-disulfide + H2O = L-methionyl-(S)-S-oxide-[protein] + [thioredoxin]-dithiol</text>
        <dbReference type="Rhea" id="RHEA:14217"/>
        <dbReference type="Rhea" id="RHEA-COMP:10698"/>
        <dbReference type="Rhea" id="RHEA-COMP:10700"/>
        <dbReference type="Rhea" id="RHEA-COMP:12313"/>
        <dbReference type="Rhea" id="RHEA-COMP:12315"/>
        <dbReference type="ChEBI" id="CHEBI:15377"/>
        <dbReference type="ChEBI" id="CHEBI:16044"/>
        <dbReference type="ChEBI" id="CHEBI:29950"/>
        <dbReference type="ChEBI" id="CHEBI:44120"/>
        <dbReference type="ChEBI" id="CHEBI:50058"/>
        <dbReference type="EC" id="1.8.4.11"/>
    </reaction>
</comment>
<feature type="domain" description="Peptide methionine sulphoxide reductase MsrA" evidence="3">
    <location>
        <begin position="5"/>
        <end position="156"/>
    </location>
</feature>
<dbReference type="Pfam" id="PF01625">
    <property type="entry name" value="PMSR"/>
    <property type="match status" value="1"/>
</dbReference>
<reference evidence="4 5" key="1">
    <citation type="submission" date="2020-02" db="EMBL/GenBank/DDBJ databases">
        <title>Comparative genome analysis reveals the metabolism and evolution of the thermophilic archaeal genus Metallosphaera.</title>
        <authorList>
            <person name="Jiang C."/>
        </authorList>
    </citation>
    <scope>NUCLEOTIDE SEQUENCE [LARGE SCALE GENOMIC DNA]</scope>
    <source>
        <strain evidence="4 5">Ric-A</strain>
    </source>
</reference>
<dbReference type="RefSeq" id="WP_174631308.1">
    <property type="nucleotide sequence ID" value="NZ_CP049074.1"/>
</dbReference>
<dbReference type="InterPro" id="IPR036509">
    <property type="entry name" value="Met_Sox_Rdtase_MsrA_sf"/>
</dbReference>
<comment type="catalytic activity">
    <reaction evidence="2">
        <text>[thioredoxin]-disulfide + L-methionine + H2O = L-methionine (S)-S-oxide + [thioredoxin]-dithiol</text>
        <dbReference type="Rhea" id="RHEA:19993"/>
        <dbReference type="Rhea" id="RHEA-COMP:10698"/>
        <dbReference type="Rhea" id="RHEA-COMP:10700"/>
        <dbReference type="ChEBI" id="CHEBI:15377"/>
        <dbReference type="ChEBI" id="CHEBI:29950"/>
        <dbReference type="ChEBI" id="CHEBI:50058"/>
        <dbReference type="ChEBI" id="CHEBI:57844"/>
        <dbReference type="ChEBI" id="CHEBI:58772"/>
        <dbReference type="EC" id="1.8.4.11"/>
    </reaction>
</comment>
<comment type="function">
    <text evidence="2">Has an important function as a repair enzyme for proteins that have been inactivated by oxidation. Catalyzes the reversible oxidation-reduction of methionine sulfoxide in proteins to methionine.</text>
</comment>
<dbReference type="GO" id="GO:0008113">
    <property type="term" value="F:peptide-methionine (S)-S-oxide reductase activity"/>
    <property type="evidence" value="ECO:0007669"/>
    <property type="project" value="UniProtKB-UniRule"/>
</dbReference>
<evidence type="ECO:0000256" key="1">
    <source>
        <dbReference type="ARBA" id="ARBA00023002"/>
    </source>
</evidence>
<evidence type="ECO:0000259" key="3">
    <source>
        <dbReference type="Pfam" id="PF01625"/>
    </source>
</evidence>
<dbReference type="OrthoDB" id="7150at2157"/>
<dbReference type="Gene3D" id="3.30.1060.10">
    <property type="entry name" value="Peptide methionine sulphoxide reductase MsrA"/>
    <property type="match status" value="1"/>
</dbReference>
<dbReference type="GeneID" id="55641943"/>
<sequence>MYEVATLGGGCFWCTEAVFSRLKGVIKVVPGYSGGWVPNPTYEEVCSDNTGHAEVVQITYDPAVISYRTLLEVFFEIHDPTTPNRQGNDVGSQYRSIILYHNEEQRKIAEEVIQELTQSRKFRDPIVTEVVPFKAFYEAEEYHHNFYDRNRYYPYCRVIISPKVRKLMSHFAPLVKEGARVDA</sequence>
<comment type="similarity">
    <text evidence="2">Belongs to the MsrA Met sulfoxide reductase family.</text>
</comment>
<gene>
    <name evidence="2 4" type="primary">msrA</name>
    <name evidence="4" type="ORF">GWK48_08320</name>
</gene>
<dbReference type="SUPFAM" id="SSF55068">
    <property type="entry name" value="Peptide methionine sulfoxide reductase"/>
    <property type="match status" value="1"/>
</dbReference>
<name>A0A6N0NUA4_9CREN</name>
<organism evidence="4 5">
    <name type="scientific">Metallosphaera tengchongensis</name>
    <dbReference type="NCBI Taxonomy" id="1532350"/>
    <lineage>
        <taxon>Archaea</taxon>
        <taxon>Thermoproteota</taxon>
        <taxon>Thermoprotei</taxon>
        <taxon>Sulfolobales</taxon>
        <taxon>Sulfolobaceae</taxon>
        <taxon>Metallosphaera</taxon>
    </lineage>
</organism>
<evidence type="ECO:0000313" key="5">
    <source>
        <dbReference type="Proteomes" id="UP000509301"/>
    </source>
</evidence>
<dbReference type="HAMAP" id="MF_01401">
    <property type="entry name" value="MsrA"/>
    <property type="match status" value="1"/>
</dbReference>
<dbReference type="EMBL" id="CP049074">
    <property type="protein sequence ID" value="QKR00376.1"/>
    <property type="molecule type" value="Genomic_DNA"/>
</dbReference>
<dbReference type="AlphaFoldDB" id="A0A6N0NUA4"/>
<proteinExistence type="inferred from homology"/>
<protein>
    <recommendedName>
        <fullName evidence="2">Peptide methionine sulfoxide reductase MsrA</fullName>
        <shortName evidence="2">Protein-methionine-S-oxide reductase</shortName>
        <ecNumber evidence="2">1.8.4.11</ecNumber>
    </recommendedName>
    <alternativeName>
        <fullName evidence="2">Peptide-methionine (S)-S-oxide reductase</fullName>
        <shortName evidence="2">Peptide Met(O) reductase</shortName>
    </alternativeName>
</protein>
<dbReference type="EC" id="1.8.4.11" evidence="2"/>
<feature type="active site" evidence="2">
    <location>
        <position position="11"/>
    </location>
</feature>
<dbReference type="PANTHER" id="PTHR43774:SF1">
    <property type="entry name" value="PEPTIDE METHIONINE SULFOXIDE REDUCTASE MSRA 2"/>
    <property type="match status" value="1"/>
</dbReference>
<evidence type="ECO:0000313" key="4">
    <source>
        <dbReference type="EMBL" id="QKR00376.1"/>
    </source>
</evidence>
<keyword evidence="5" id="KW-1185">Reference proteome</keyword>
<dbReference type="NCBIfam" id="TIGR00401">
    <property type="entry name" value="msrA"/>
    <property type="match status" value="1"/>
</dbReference>
<evidence type="ECO:0000256" key="2">
    <source>
        <dbReference type="HAMAP-Rule" id="MF_01401"/>
    </source>
</evidence>
<keyword evidence="1 2" id="KW-0560">Oxidoreductase</keyword>
<dbReference type="KEGG" id="mten:GWK48_08320"/>
<accession>A0A6N0NUA4</accession>
<dbReference type="Proteomes" id="UP000509301">
    <property type="component" value="Chromosome"/>
</dbReference>